<protein>
    <submittedName>
        <fullName evidence="3">General stress protein</fullName>
    </submittedName>
</protein>
<keyword evidence="1" id="KW-0560">Oxidoreductase</keyword>
<dbReference type="Pfam" id="PF02525">
    <property type="entry name" value="Flavodoxin_2"/>
    <property type="match status" value="1"/>
</dbReference>
<evidence type="ECO:0000313" key="3">
    <source>
        <dbReference type="EMBL" id="BDR60311.1"/>
    </source>
</evidence>
<dbReference type="InterPro" id="IPR003680">
    <property type="entry name" value="Flavodoxin_fold"/>
</dbReference>
<keyword evidence="4" id="KW-1185">Reference proteome</keyword>
<dbReference type="SUPFAM" id="SSF52218">
    <property type="entry name" value="Flavoproteins"/>
    <property type="match status" value="1"/>
</dbReference>
<dbReference type="Gene3D" id="3.40.50.360">
    <property type="match status" value="1"/>
</dbReference>
<name>A0ABM8BGD2_9LACO</name>
<accession>A0ABM8BGD2</accession>
<evidence type="ECO:0000313" key="4">
    <source>
        <dbReference type="Proteomes" id="UP001321741"/>
    </source>
</evidence>
<dbReference type="EMBL" id="AP026803">
    <property type="protein sequence ID" value="BDR60311.1"/>
    <property type="molecule type" value="Genomic_DNA"/>
</dbReference>
<evidence type="ECO:0000256" key="1">
    <source>
        <dbReference type="ARBA" id="ARBA00023002"/>
    </source>
</evidence>
<feature type="domain" description="Flavodoxin-like fold" evidence="2">
    <location>
        <begin position="1"/>
        <end position="171"/>
    </location>
</feature>
<dbReference type="PANTHER" id="PTHR47307">
    <property type="entry name" value="GLUTATHIONE-REGULATED POTASSIUM-EFFLUX SYSTEM ANCILLARY PROTEIN KEFG"/>
    <property type="match status" value="1"/>
</dbReference>
<dbReference type="InterPro" id="IPR046980">
    <property type="entry name" value="KefG/KefF"/>
</dbReference>
<organism evidence="3 4">
    <name type="scientific">Lactobacillus xylocopicola</name>
    <dbReference type="NCBI Taxonomy" id="2976676"/>
    <lineage>
        <taxon>Bacteria</taxon>
        <taxon>Bacillati</taxon>
        <taxon>Bacillota</taxon>
        <taxon>Bacilli</taxon>
        <taxon>Lactobacillales</taxon>
        <taxon>Lactobacillaceae</taxon>
        <taxon>Lactobacillus</taxon>
    </lineage>
</organism>
<dbReference type="InterPro" id="IPR029039">
    <property type="entry name" value="Flavoprotein-like_sf"/>
</dbReference>
<reference evidence="3 4" key="1">
    <citation type="journal article" date="2023" name="Microbiol. Spectr.">
        <title>Symbiosis of Carpenter Bees with Uncharacterized Lactic Acid Bacteria Showing NAD Auxotrophy.</title>
        <authorList>
            <person name="Kawasaki S."/>
            <person name="Ozawa K."/>
            <person name="Mori T."/>
            <person name="Yamamoto A."/>
            <person name="Ito M."/>
            <person name="Ohkuma M."/>
            <person name="Sakamoto M."/>
            <person name="Matsutani M."/>
        </authorList>
    </citation>
    <scope>NUCLEOTIDE SEQUENCE [LARGE SCALE GENOMIC DNA]</scope>
    <source>
        <strain evidence="3 4">Kim32-2</strain>
    </source>
</reference>
<gene>
    <name evidence="3" type="ORF">KIM322_05720</name>
</gene>
<dbReference type="PANTHER" id="PTHR47307:SF1">
    <property type="entry name" value="GLUTATHIONE-REGULATED POTASSIUM-EFFLUX SYSTEM ANCILLARY PROTEIN KEFG"/>
    <property type="match status" value="1"/>
</dbReference>
<sequence>MRMTVLVFHPHLNESRVNQRLMAEITKYRSDKVIVWDEYAMYPDGKIDVQAEQQLLMASDRIVLQFPFYWYSSPSLLKKWEDEVLLHGWAYGSGGTALHGKELLLAISAGAAPEKYHIYGEFGYTMEDMLLPFMATSNLIGTKFVEPFILQGVMQNLTDEQLEDYARNYVDYILKSK</sequence>
<proteinExistence type="predicted"/>
<evidence type="ECO:0000259" key="2">
    <source>
        <dbReference type="Pfam" id="PF02525"/>
    </source>
</evidence>
<dbReference type="Proteomes" id="UP001321741">
    <property type="component" value="Chromosome"/>
</dbReference>